<evidence type="ECO:0000313" key="3">
    <source>
        <dbReference type="Proteomes" id="UP000076643"/>
    </source>
</evidence>
<comment type="caution">
    <text evidence="2">The sequence shown here is derived from an EMBL/GenBank/DDBJ whole genome shotgun (WGS) entry which is preliminary data.</text>
</comment>
<reference evidence="2 3" key="1">
    <citation type="submission" date="2013-07" db="EMBL/GenBank/DDBJ databases">
        <title>Comparative Genomic and Metabolomic Analysis of Twelve Strains of Pseudoalteromonas luteoviolacea.</title>
        <authorList>
            <person name="Vynne N.G."/>
            <person name="Mansson M."/>
            <person name="Gram L."/>
        </authorList>
    </citation>
    <scope>NUCLEOTIDE SEQUENCE [LARGE SCALE GENOMIC DNA]</scope>
    <source>
        <strain evidence="2 3">DSM 6061</strain>
    </source>
</reference>
<keyword evidence="3" id="KW-1185">Reference proteome</keyword>
<keyword evidence="1" id="KW-0472">Membrane</keyword>
<evidence type="ECO:0000313" key="2">
    <source>
        <dbReference type="EMBL" id="KZN29705.1"/>
    </source>
</evidence>
<dbReference type="Proteomes" id="UP000076643">
    <property type="component" value="Unassembled WGS sequence"/>
</dbReference>
<dbReference type="EMBL" id="AUYB01000158">
    <property type="protein sequence ID" value="KZN29705.1"/>
    <property type="molecule type" value="Genomic_DNA"/>
</dbReference>
<sequence>MIFLIRWISCIAMITLSLIYLIKGEFLYAVLLATFAYISNPGAKASPVEYENGKRLFDKYLVDKPKRNRSNAKPW</sequence>
<keyword evidence="1" id="KW-1133">Transmembrane helix</keyword>
<dbReference type="AlphaFoldDB" id="A0A161ZRN2"/>
<name>A0A161ZRN2_9GAMM</name>
<protein>
    <submittedName>
        <fullName evidence="2">Uncharacterized protein</fullName>
    </submittedName>
</protein>
<evidence type="ECO:0000256" key="1">
    <source>
        <dbReference type="SAM" id="Phobius"/>
    </source>
</evidence>
<dbReference type="PATRIC" id="fig|1365250.3.peg.5099"/>
<keyword evidence="1" id="KW-0812">Transmembrane</keyword>
<organism evidence="2 3">
    <name type="scientific">Pseudoalteromonas luteoviolacea DSM 6061</name>
    <dbReference type="NCBI Taxonomy" id="1365250"/>
    <lineage>
        <taxon>Bacteria</taxon>
        <taxon>Pseudomonadati</taxon>
        <taxon>Pseudomonadota</taxon>
        <taxon>Gammaproteobacteria</taxon>
        <taxon>Alteromonadales</taxon>
        <taxon>Pseudoalteromonadaceae</taxon>
        <taxon>Pseudoalteromonas</taxon>
    </lineage>
</organism>
<gene>
    <name evidence="2" type="ORF">N475_05250</name>
</gene>
<accession>A0A161ZRN2</accession>
<feature type="transmembrane region" description="Helical" evidence="1">
    <location>
        <begin position="7"/>
        <end position="38"/>
    </location>
</feature>
<proteinExistence type="predicted"/>